<name>A0A6G1GK47_9PEZI</name>
<dbReference type="EMBL" id="ML977202">
    <property type="protein sequence ID" value="KAF1981315.1"/>
    <property type="molecule type" value="Genomic_DNA"/>
</dbReference>
<gene>
    <name evidence="1" type="ORF">K402DRAFT_239331</name>
</gene>
<evidence type="ECO:0000313" key="2">
    <source>
        <dbReference type="Proteomes" id="UP000800041"/>
    </source>
</evidence>
<protein>
    <submittedName>
        <fullName evidence="1">Uncharacterized protein</fullName>
    </submittedName>
</protein>
<organism evidence="1 2">
    <name type="scientific">Aulographum hederae CBS 113979</name>
    <dbReference type="NCBI Taxonomy" id="1176131"/>
    <lineage>
        <taxon>Eukaryota</taxon>
        <taxon>Fungi</taxon>
        <taxon>Dikarya</taxon>
        <taxon>Ascomycota</taxon>
        <taxon>Pezizomycotina</taxon>
        <taxon>Dothideomycetes</taxon>
        <taxon>Pleosporomycetidae</taxon>
        <taxon>Aulographales</taxon>
        <taxon>Aulographaceae</taxon>
    </lineage>
</organism>
<sequence>MSRPPRDVLRQGCAALLCRFQVLGSSMIAVFCCWRRLRGKETLRHPSALVVECPCGVNPPELLISKAWHLSQPRLYGEGNEISRTANSTDAHRSVE</sequence>
<dbReference type="AlphaFoldDB" id="A0A6G1GK47"/>
<reference evidence="1" key="1">
    <citation type="journal article" date="2020" name="Stud. Mycol.">
        <title>101 Dothideomycetes genomes: a test case for predicting lifestyles and emergence of pathogens.</title>
        <authorList>
            <person name="Haridas S."/>
            <person name="Albert R."/>
            <person name="Binder M."/>
            <person name="Bloem J."/>
            <person name="Labutti K."/>
            <person name="Salamov A."/>
            <person name="Andreopoulos B."/>
            <person name="Baker S."/>
            <person name="Barry K."/>
            <person name="Bills G."/>
            <person name="Bluhm B."/>
            <person name="Cannon C."/>
            <person name="Castanera R."/>
            <person name="Culley D."/>
            <person name="Daum C."/>
            <person name="Ezra D."/>
            <person name="Gonzalez J."/>
            <person name="Henrissat B."/>
            <person name="Kuo A."/>
            <person name="Liang C."/>
            <person name="Lipzen A."/>
            <person name="Lutzoni F."/>
            <person name="Magnuson J."/>
            <person name="Mondo S."/>
            <person name="Nolan M."/>
            <person name="Ohm R."/>
            <person name="Pangilinan J."/>
            <person name="Park H.-J."/>
            <person name="Ramirez L."/>
            <person name="Alfaro M."/>
            <person name="Sun H."/>
            <person name="Tritt A."/>
            <person name="Yoshinaga Y."/>
            <person name="Zwiers L.-H."/>
            <person name="Turgeon B."/>
            <person name="Goodwin S."/>
            <person name="Spatafora J."/>
            <person name="Crous P."/>
            <person name="Grigoriev I."/>
        </authorList>
    </citation>
    <scope>NUCLEOTIDE SEQUENCE</scope>
    <source>
        <strain evidence="1">CBS 113979</strain>
    </source>
</reference>
<proteinExistence type="predicted"/>
<accession>A0A6G1GK47</accession>
<dbReference type="Proteomes" id="UP000800041">
    <property type="component" value="Unassembled WGS sequence"/>
</dbReference>
<keyword evidence="2" id="KW-1185">Reference proteome</keyword>
<evidence type="ECO:0000313" key="1">
    <source>
        <dbReference type="EMBL" id="KAF1981315.1"/>
    </source>
</evidence>